<dbReference type="EMBL" id="MN739896">
    <property type="protein sequence ID" value="QHT76492.1"/>
    <property type="molecule type" value="Genomic_DNA"/>
</dbReference>
<reference evidence="2" key="1">
    <citation type="journal article" date="2020" name="Nature">
        <title>Giant virus diversity and host interactions through global metagenomics.</title>
        <authorList>
            <person name="Schulz F."/>
            <person name="Roux S."/>
            <person name="Paez-Espino D."/>
            <person name="Jungbluth S."/>
            <person name="Walsh D.A."/>
            <person name="Denef V.J."/>
            <person name="McMahon K.D."/>
            <person name="Konstantinidis K.T."/>
            <person name="Eloe-Fadrosh E.A."/>
            <person name="Kyrpides N.C."/>
            <person name="Woyke T."/>
        </authorList>
    </citation>
    <scope>NUCLEOTIDE SEQUENCE</scope>
    <source>
        <strain evidence="2">GVMAG-M-3300023179-82</strain>
    </source>
</reference>
<proteinExistence type="predicted"/>
<evidence type="ECO:0000313" key="2">
    <source>
        <dbReference type="EMBL" id="QHT76492.1"/>
    </source>
</evidence>
<sequence length="705" mass="84588">MFIVNDIYNYEQNIIKNYESNIIINITTTMDMLKSNLFNDYIMKLYNQILHPKYIFIHIYCDNGHCCLINDQFPNLFINCSKISNLIKFKKKINNTDKIIFMNDTFNNITTNFILMYELCYQLYNCDKIIPCNNSKYIFWDNYYNKENIDFSYSIKFNKIDNEILYICSININVLINTNINIPNEFMSTPNLYINIDPIIYPRYLLYCSNDIDIIQTNYINKHIYCNYYNDNIIIITITYFDKIPINDYIIINNNKIFIENQTLYSKKITFCIYTNKINKIEHKNYNYNIFQTDKINNIELNKFYSILTITNNLPDVQYHFYNDIDIINLMKTSKTTIINFYNLINDNIMKIKLFKLWYLYHNEGLYFDCKNILFSTDTIKLDDKIYFMNFEYYDKTKLLFILIKLCTIIFNNEYDYNLLFDTTNCSIINNNWENNVIIYNNKLISKLAYFNYYRNNNSYSLKIWRKKCLYYEYNINYNKINKINLILWINLDRSTERKSNMENILKNINVPNIRISAIDGDTFNFTYNFLDNMNKYEKGCALSHLKAIQYLQYIEGDYFMICEDDITFRNINLFNNDLQDIIDNAPIFDILMISQLNCFHKIVDLYTCYDSSHHNKLVGSAACYIISKAGVNHFKNIINNIQMGTTIIGIADIWMYTVSNTYFYKYNFIDTKNLNDSSIDMIDNDLFHKNSSEYAFNSILKDFI</sequence>
<protein>
    <recommendedName>
        <fullName evidence="1">Glycosyl transferase family 25 domain-containing protein</fullName>
    </recommendedName>
</protein>
<feature type="domain" description="Glycosyl transferase family 25" evidence="1">
    <location>
        <begin position="488"/>
        <end position="642"/>
    </location>
</feature>
<dbReference type="AlphaFoldDB" id="A0A6C0H7D7"/>
<accession>A0A6C0H7D7</accession>
<organism evidence="2">
    <name type="scientific">viral metagenome</name>
    <dbReference type="NCBI Taxonomy" id="1070528"/>
    <lineage>
        <taxon>unclassified sequences</taxon>
        <taxon>metagenomes</taxon>
        <taxon>organismal metagenomes</taxon>
    </lineage>
</organism>
<evidence type="ECO:0000259" key="1">
    <source>
        <dbReference type="Pfam" id="PF01755"/>
    </source>
</evidence>
<dbReference type="InterPro" id="IPR002654">
    <property type="entry name" value="Glyco_trans_25"/>
</dbReference>
<name>A0A6C0H7D7_9ZZZZ</name>
<dbReference type="Pfam" id="PF01755">
    <property type="entry name" value="Glyco_transf_25"/>
    <property type="match status" value="1"/>
</dbReference>